<proteinExistence type="predicted"/>
<name>A0A197JUE9_9FUNG</name>
<evidence type="ECO:0000313" key="2">
    <source>
        <dbReference type="EMBL" id="OAQ28598.1"/>
    </source>
</evidence>
<sequence length="83" mass="9324">MMYNLLDIPELVAHLSSYLSPADPLSCIQLNSAWKKTFVPFLWRSFDDLARSWGYTLRQITSPRPRPPPPPPAAINVVTGATK</sequence>
<evidence type="ECO:0000313" key="3">
    <source>
        <dbReference type="Proteomes" id="UP000078512"/>
    </source>
</evidence>
<evidence type="ECO:0008006" key="4">
    <source>
        <dbReference type="Google" id="ProtNLM"/>
    </source>
</evidence>
<reference evidence="2 3" key="1">
    <citation type="submission" date="2016-05" db="EMBL/GenBank/DDBJ databases">
        <title>Genome sequencing reveals origins of a unique bacterial endosymbiosis in the earliest lineages of terrestrial Fungi.</title>
        <authorList>
            <consortium name="DOE Joint Genome Institute"/>
            <person name="Uehling J."/>
            <person name="Gryganskyi A."/>
            <person name="Hameed K."/>
            <person name="Tschaplinski T."/>
            <person name="Misztal P."/>
            <person name="Wu S."/>
            <person name="Desiro A."/>
            <person name="Vande Pol N."/>
            <person name="Du Z.-Y."/>
            <person name="Zienkiewicz A."/>
            <person name="Zienkiewicz K."/>
            <person name="Morin E."/>
            <person name="Tisserant E."/>
            <person name="Splivallo R."/>
            <person name="Hainaut M."/>
            <person name="Henrissat B."/>
            <person name="Ohm R."/>
            <person name="Kuo A."/>
            <person name="Yan J."/>
            <person name="Lipzen A."/>
            <person name="Nolan M."/>
            <person name="Labutti K."/>
            <person name="Barry K."/>
            <person name="Goldstein A."/>
            <person name="Labbe J."/>
            <person name="Schadt C."/>
            <person name="Tuskan G."/>
            <person name="Grigoriev I."/>
            <person name="Martin F."/>
            <person name="Vilgalys R."/>
            <person name="Bonito G."/>
        </authorList>
    </citation>
    <scope>NUCLEOTIDE SEQUENCE [LARGE SCALE GENOMIC DNA]</scope>
    <source>
        <strain evidence="2 3">AG-77</strain>
    </source>
</reference>
<dbReference type="OrthoDB" id="2405020at2759"/>
<dbReference type="InterPro" id="IPR036047">
    <property type="entry name" value="F-box-like_dom_sf"/>
</dbReference>
<protein>
    <recommendedName>
        <fullName evidence="4">F-box domain-containing protein</fullName>
    </recommendedName>
</protein>
<evidence type="ECO:0000256" key="1">
    <source>
        <dbReference type="SAM" id="MobiDB-lite"/>
    </source>
</evidence>
<gene>
    <name evidence="2" type="ORF">K457DRAFT_138685</name>
</gene>
<dbReference type="EMBL" id="KV442047">
    <property type="protein sequence ID" value="OAQ28598.1"/>
    <property type="molecule type" value="Genomic_DNA"/>
</dbReference>
<dbReference type="SUPFAM" id="SSF81383">
    <property type="entry name" value="F-box domain"/>
    <property type="match status" value="1"/>
</dbReference>
<dbReference type="Proteomes" id="UP000078512">
    <property type="component" value="Unassembled WGS sequence"/>
</dbReference>
<dbReference type="AlphaFoldDB" id="A0A197JUE9"/>
<keyword evidence="3" id="KW-1185">Reference proteome</keyword>
<accession>A0A197JUE9</accession>
<organism evidence="2 3">
    <name type="scientific">Linnemannia elongata AG-77</name>
    <dbReference type="NCBI Taxonomy" id="1314771"/>
    <lineage>
        <taxon>Eukaryota</taxon>
        <taxon>Fungi</taxon>
        <taxon>Fungi incertae sedis</taxon>
        <taxon>Mucoromycota</taxon>
        <taxon>Mortierellomycotina</taxon>
        <taxon>Mortierellomycetes</taxon>
        <taxon>Mortierellales</taxon>
        <taxon>Mortierellaceae</taxon>
        <taxon>Linnemannia</taxon>
    </lineage>
</organism>
<feature type="region of interest" description="Disordered" evidence="1">
    <location>
        <begin position="60"/>
        <end position="83"/>
    </location>
</feature>
<feature type="compositionally biased region" description="Pro residues" evidence="1">
    <location>
        <begin position="64"/>
        <end position="73"/>
    </location>
</feature>